<feature type="transmembrane region" description="Helical" evidence="12">
    <location>
        <begin position="310"/>
        <end position="335"/>
    </location>
</feature>
<dbReference type="InterPro" id="IPR011162">
    <property type="entry name" value="MHC_I/II-like_Ag-recog"/>
</dbReference>
<evidence type="ECO:0000256" key="4">
    <source>
        <dbReference type="ARBA" id="ARBA00022729"/>
    </source>
</evidence>
<dbReference type="PANTHER" id="PTHR16675">
    <property type="entry name" value="MHC CLASS I-RELATED"/>
    <property type="match status" value="1"/>
</dbReference>
<keyword evidence="5" id="KW-0391">Immunity</keyword>
<feature type="domain" description="Ig-like" evidence="14">
    <location>
        <begin position="532"/>
        <end position="624"/>
    </location>
</feature>
<dbReference type="InterPro" id="IPR036179">
    <property type="entry name" value="Ig-like_dom_sf"/>
</dbReference>
<dbReference type="PANTHER" id="PTHR16675:SF242">
    <property type="entry name" value="MAJOR HISTOCOMPATIBILITY COMPLEX CLASS I-RELATED GENE PROTEIN"/>
    <property type="match status" value="1"/>
</dbReference>
<evidence type="ECO:0000256" key="3">
    <source>
        <dbReference type="ARBA" id="ARBA00022692"/>
    </source>
</evidence>
<dbReference type="SUPFAM" id="SSF48726">
    <property type="entry name" value="Immunoglobulin"/>
    <property type="match status" value="2"/>
</dbReference>
<feature type="transmembrane region" description="Helical" evidence="12">
    <location>
        <begin position="633"/>
        <end position="657"/>
    </location>
</feature>
<dbReference type="InterPro" id="IPR003006">
    <property type="entry name" value="Ig/MHC_CS"/>
</dbReference>
<keyword evidence="7 12" id="KW-0472">Membrane</keyword>
<dbReference type="Pfam" id="PF07654">
    <property type="entry name" value="C1-set"/>
    <property type="match status" value="2"/>
</dbReference>
<dbReference type="SUPFAM" id="SSF54452">
    <property type="entry name" value="MHC antigen-recognition domain"/>
    <property type="match status" value="2"/>
</dbReference>
<keyword evidence="3 12" id="KW-0812">Transmembrane</keyword>
<evidence type="ECO:0000256" key="1">
    <source>
        <dbReference type="ARBA" id="ARBA00004479"/>
    </source>
</evidence>
<dbReference type="GeneID" id="117656577"/>
<dbReference type="PROSITE" id="PS00290">
    <property type="entry name" value="IG_MHC"/>
    <property type="match status" value="2"/>
</dbReference>
<evidence type="ECO:0000256" key="7">
    <source>
        <dbReference type="ARBA" id="ARBA00023136"/>
    </source>
</evidence>
<dbReference type="Gene3D" id="3.30.500.10">
    <property type="entry name" value="MHC class I-like antigen recognition-like"/>
    <property type="match status" value="2"/>
</dbReference>
<feature type="chain" id="PRO_5046652210" evidence="13">
    <location>
        <begin position="25"/>
        <end position="700"/>
    </location>
</feature>
<evidence type="ECO:0000256" key="5">
    <source>
        <dbReference type="ARBA" id="ARBA00022859"/>
    </source>
</evidence>
<keyword evidence="8" id="KW-1015">Disulfide bond</keyword>
<dbReference type="InterPro" id="IPR013783">
    <property type="entry name" value="Ig-like_fold"/>
</dbReference>
<dbReference type="PRINTS" id="PR01638">
    <property type="entry name" value="MHCCLASSI"/>
</dbReference>
<gene>
    <name evidence="16" type="primary">LOC117656577</name>
</gene>
<evidence type="ECO:0000256" key="12">
    <source>
        <dbReference type="SAM" id="Phobius"/>
    </source>
</evidence>
<dbReference type="InterPro" id="IPR050208">
    <property type="entry name" value="MHC_class-I_related"/>
</dbReference>
<dbReference type="InterPro" id="IPR007110">
    <property type="entry name" value="Ig-like_dom"/>
</dbReference>
<keyword evidence="9" id="KW-0325">Glycoprotein</keyword>
<evidence type="ECO:0000256" key="6">
    <source>
        <dbReference type="ARBA" id="ARBA00022989"/>
    </source>
</evidence>
<dbReference type="RefSeq" id="XP_060541652.1">
    <property type="nucleotide sequence ID" value="XM_060685669.1"/>
</dbReference>
<keyword evidence="4 13" id="KW-0732">Signal</keyword>
<reference evidence="16" key="1">
    <citation type="submission" date="2025-08" db="UniProtKB">
        <authorList>
            <consortium name="RefSeq"/>
        </authorList>
    </citation>
    <scope>IDENTIFICATION</scope>
    <source>
        <tissue evidence="16">Blood</tissue>
    </source>
</reference>
<evidence type="ECO:0000256" key="9">
    <source>
        <dbReference type="ARBA" id="ARBA00023180"/>
    </source>
</evidence>
<evidence type="ECO:0000256" key="10">
    <source>
        <dbReference type="RuleBase" id="RU004439"/>
    </source>
</evidence>
<feature type="domain" description="Ig-like" evidence="14">
    <location>
        <begin position="209"/>
        <end position="299"/>
    </location>
</feature>
<dbReference type="Pfam" id="PF00129">
    <property type="entry name" value="MHC_I"/>
    <property type="match status" value="2"/>
</dbReference>
<feature type="region of interest" description="Disordered" evidence="11">
    <location>
        <begin position="666"/>
        <end position="700"/>
    </location>
</feature>
<evidence type="ECO:0000256" key="8">
    <source>
        <dbReference type="ARBA" id="ARBA00023157"/>
    </source>
</evidence>
<feature type="compositionally biased region" description="Polar residues" evidence="11">
    <location>
        <begin position="667"/>
        <end position="686"/>
    </location>
</feature>
<evidence type="ECO:0000256" key="13">
    <source>
        <dbReference type="SAM" id="SignalP"/>
    </source>
</evidence>
<dbReference type="Gene3D" id="2.60.40.10">
    <property type="entry name" value="Immunoglobulins"/>
    <property type="match status" value="2"/>
</dbReference>
<dbReference type="PROSITE" id="PS50835">
    <property type="entry name" value="IG_LIKE"/>
    <property type="match status" value="2"/>
</dbReference>
<keyword evidence="2" id="KW-0490">MHC I</keyword>
<sequence>MALRSAPFLLLVLVAVALRESCFGASSHSLKYFLSSISDPSQGLPHFVSTGFVDGQILDHYDSHTRKVQPRVSWMEKFGKEDPQYWDRETQKARGNEEMFRRSLEILRSRYNQSEGLHIIQVMYGCELRRDGSKGGFNQHGYDGRTFLTFDKETLTWVAPDPLAQITQRKWDAIPGKNQRHKAYLEEICIEWLEKHLSYGNETLLRREPPMVTMSSRSETEDGMETHVCRVDGFYPREIDASWRRDGEVWLDDTLRGFLAPNADGTYHYWLSIQIDPKERDRYRCHVEHDSLQEPLDVALKEPTNSKSNLGLIIGCVVAALVLVGVIAGILLVFFKRRQDDYNAAPSASSHSMKFFSTGISEPSQGQPHFVIVGYVDGQVFVHYDSHTRKVQPRVSWMEKVGKEDPQYWDRESRKQWNVEETLRENLENLRSRYNQSEGFHTWQWMYGCEFQREGSKRGFAQYGYDGRTFITFDKETPTWVAPDPLAQITQRKWNDIPGENERFKSYLENICIEWLEKYLSYGNETLLRREPPMVTMSSRSETEDGMETHVCRVDGFYPREIDASWKRDGEEWLVDTHHGFLAPNADGTYHYWLSIQIDPKERDRYRCHVEHDSLQEPLDLELKEPTNSKSNLGLIIGCVVAALVLVGVIAGILVFFKRRQDGYKATPTSDKGSNSSGQGSIQAVSSLLAGDTPSIKIEE</sequence>
<dbReference type="InterPro" id="IPR001039">
    <property type="entry name" value="MHC_I_a_a1/a2"/>
</dbReference>
<comment type="similarity">
    <text evidence="10">Belongs to the MHC class I family.</text>
</comment>
<evidence type="ECO:0000313" key="15">
    <source>
        <dbReference type="Proteomes" id="UP001652622"/>
    </source>
</evidence>
<evidence type="ECO:0000256" key="11">
    <source>
        <dbReference type="SAM" id="MobiDB-lite"/>
    </source>
</evidence>
<feature type="signal peptide" evidence="13">
    <location>
        <begin position="1"/>
        <end position="24"/>
    </location>
</feature>
<dbReference type="InterPro" id="IPR011161">
    <property type="entry name" value="MHC_I-like_Ag-recog"/>
</dbReference>
<evidence type="ECO:0000259" key="14">
    <source>
        <dbReference type="PROSITE" id="PS50835"/>
    </source>
</evidence>
<dbReference type="InterPro" id="IPR037055">
    <property type="entry name" value="MHC_I-like_Ag-recog_sf"/>
</dbReference>
<accession>A0ABM3YZV4</accession>
<proteinExistence type="inferred from homology"/>
<dbReference type="SMART" id="SM00407">
    <property type="entry name" value="IGc1"/>
    <property type="match status" value="2"/>
</dbReference>
<keyword evidence="6 12" id="KW-1133">Transmembrane helix</keyword>
<name>A0ABM3YZV4_PANGU</name>
<keyword evidence="15" id="KW-1185">Reference proteome</keyword>
<dbReference type="Proteomes" id="UP001652622">
    <property type="component" value="Unplaced"/>
</dbReference>
<comment type="subcellular location">
    <subcellularLocation>
        <location evidence="1">Membrane</location>
        <topology evidence="1">Single-pass type I membrane protein</topology>
    </subcellularLocation>
</comment>
<evidence type="ECO:0000313" key="16">
    <source>
        <dbReference type="RefSeq" id="XP_060541652.1"/>
    </source>
</evidence>
<evidence type="ECO:0000256" key="2">
    <source>
        <dbReference type="ARBA" id="ARBA00022451"/>
    </source>
</evidence>
<dbReference type="InterPro" id="IPR003597">
    <property type="entry name" value="Ig_C1-set"/>
</dbReference>
<protein>
    <submittedName>
        <fullName evidence="16">Uncharacterized protein LOC117656577 isoform X1</fullName>
    </submittedName>
</protein>
<organism evidence="15 16">
    <name type="scientific">Pantherophis guttatus</name>
    <name type="common">Corn snake</name>
    <name type="synonym">Elaphe guttata</name>
    <dbReference type="NCBI Taxonomy" id="94885"/>
    <lineage>
        <taxon>Eukaryota</taxon>
        <taxon>Metazoa</taxon>
        <taxon>Chordata</taxon>
        <taxon>Craniata</taxon>
        <taxon>Vertebrata</taxon>
        <taxon>Euteleostomi</taxon>
        <taxon>Lepidosauria</taxon>
        <taxon>Squamata</taxon>
        <taxon>Bifurcata</taxon>
        <taxon>Unidentata</taxon>
        <taxon>Episquamata</taxon>
        <taxon>Toxicofera</taxon>
        <taxon>Serpentes</taxon>
        <taxon>Colubroidea</taxon>
        <taxon>Colubridae</taxon>
        <taxon>Colubrinae</taxon>
        <taxon>Pantherophis</taxon>
    </lineage>
</organism>